<dbReference type="AlphaFoldDB" id="A0A9N9C836"/>
<evidence type="ECO:0000256" key="8">
    <source>
        <dbReference type="PROSITE-ProRule" id="PRU00282"/>
    </source>
</evidence>
<dbReference type="PANTHER" id="PTHR45758:SF3">
    <property type="entry name" value="MITOCHONDRIAL SUBSTRATE CARRIER FAMILY PROTEIN E"/>
    <property type="match status" value="1"/>
</dbReference>
<organism evidence="12 13">
    <name type="scientific">Paraglomus brasilianum</name>
    <dbReference type="NCBI Taxonomy" id="144538"/>
    <lineage>
        <taxon>Eukaryota</taxon>
        <taxon>Fungi</taxon>
        <taxon>Fungi incertae sedis</taxon>
        <taxon>Mucoromycota</taxon>
        <taxon>Glomeromycotina</taxon>
        <taxon>Glomeromycetes</taxon>
        <taxon>Paraglomerales</taxon>
        <taxon>Paraglomeraceae</taxon>
        <taxon>Paraglomus</taxon>
    </lineage>
</organism>
<dbReference type="InterPro" id="IPR018108">
    <property type="entry name" value="MCP_transmembrane"/>
</dbReference>
<evidence type="ECO:0000256" key="11">
    <source>
        <dbReference type="SAM" id="Phobius"/>
    </source>
</evidence>
<feature type="repeat" description="Solcar" evidence="8">
    <location>
        <begin position="114"/>
        <end position="212"/>
    </location>
</feature>
<evidence type="ECO:0000256" key="9">
    <source>
        <dbReference type="RuleBase" id="RU000488"/>
    </source>
</evidence>
<proteinExistence type="inferred from homology"/>
<comment type="caution">
    <text evidence="12">The sequence shown here is derived from an EMBL/GenBank/DDBJ whole genome shotgun (WGS) entry which is preliminary data.</text>
</comment>
<dbReference type="GO" id="GO:0005381">
    <property type="term" value="F:iron ion transmembrane transporter activity"/>
    <property type="evidence" value="ECO:0007669"/>
    <property type="project" value="UniProtKB-ARBA"/>
</dbReference>
<keyword evidence="6" id="KW-0496">Mitochondrion</keyword>
<keyword evidence="13" id="KW-1185">Reference proteome</keyword>
<feature type="repeat" description="Solcar" evidence="8">
    <location>
        <begin position="297"/>
        <end position="403"/>
    </location>
</feature>
<dbReference type="Gene3D" id="1.50.40.10">
    <property type="entry name" value="Mitochondrial carrier domain"/>
    <property type="match status" value="2"/>
</dbReference>
<evidence type="ECO:0000256" key="3">
    <source>
        <dbReference type="ARBA" id="ARBA00022448"/>
    </source>
</evidence>
<dbReference type="EMBL" id="CAJVPI010001068">
    <property type="protein sequence ID" value="CAG8592556.1"/>
    <property type="molecule type" value="Genomic_DNA"/>
</dbReference>
<feature type="transmembrane region" description="Helical" evidence="11">
    <location>
        <begin position="187"/>
        <end position="205"/>
    </location>
</feature>
<dbReference type="InterPro" id="IPR023395">
    <property type="entry name" value="MCP_dom_sf"/>
</dbReference>
<evidence type="ECO:0000313" key="12">
    <source>
        <dbReference type="EMBL" id="CAG8592556.1"/>
    </source>
</evidence>
<keyword evidence="3 9" id="KW-0813">Transport</keyword>
<dbReference type="Proteomes" id="UP000789739">
    <property type="component" value="Unassembled WGS sequence"/>
</dbReference>
<dbReference type="SUPFAM" id="SSF103506">
    <property type="entry name" value="Mitochondrial carrier"/>
    <property type="match status" value="1"/>
</dbReference>
<keyword evidence="7 8" id="KW-0472">Membrane</keyword>
<accession>A0A9N9C836</accession>
<evidence type="ECO:0000256" key="6">
    <source>
        <dbReference type="ARBA" id="ARBA00023128"/>
    </source>
</evidence>
<keyword evidence="4 8" id="KW-0812">Transmembrane</keyword>
<dbReference type="GO" id="GO:0031966">
    <property type="term" value="C:mitochondrial membrane"/>
    <property type="evidence" value="ECO:0007669"/>
    <property type="project" value="UniProtKB-SubCell"/>
</dbReference>
<evidence type="ECO:0000256" key="1">
    <source>
        <dbReference type="ARBA" id="ARBA00004225"/>
    </source>
</evidence>
<feature type="compositionally biased region" description="Polar residues" evidence="10">
    <location>
        <begin position="239"/>
        <end position="250"/>
    </location>
</feature>
<protein>
    <submittedName>
        <fullName evidence="12">8926_t:CDS:1</fullName>
    </submittedName>
</protein>
<feature type="repeat" description="Solcar" evidence="8">
    <location>
        <begin position="3"/>
        <end position="82"/>
    </location>
</feature>
<comment type="similarity">
    <text evidence="2 9">Belongs to the mitochondrial carrier (TC 2.A.29) family.</text>
</comment>
<feature type="region of interest" description="Disordered" evidence="10">
    <location>
        <begin position="227"/>
        <end position="253"/>
    </location>
</feature>
<keyword evidence="5 11" id="KW-1133">Transmembrane helix</keyword>
<feature type="transmembrane region" description="Helical" evidence="11">
    <location>
        <begin position="54"/>
        <end position="75"/>
    </location>
</feature>
<evidence type="ECO:0000256" key="4">
    <source>
        <dbReference type="ARBA" id="ARBA00022692"/>
    </source>
</evidence>
<evidence type="ECO:0000256" key="5">
    <source>
        <dbReference type="ARBA" id="ARBA00022989"/>
    </source>
</evidence>
<evidence type="ECO:0000256" key="10">
    <source>
        <dbReference type="SAM" id="MobiDB-lite"/>
    </source>
</evidence>
<dbReference type="PROSITE" id="PS50920">
    <property type="entry name" value="SOLCAR"/>
    <property type="match status" value="3"/>
</dbReference>
<sequence>MPTPDVSTIFDSSFASLMSRLLTHPLDTLRVRTQASPSSIPMRQIIRHTRIKELYNGLGFAAMFNIPALSTYLFIYDYTKAMLDNHGSKTSEINNNTTSANISNISSYHLLSRNSFVNHTISAVLAEVVSGLFWTPMEVVKSRTQVGDGMWLSTKYPNSPTSASPTRPLPLIKTILLREGIRGMFRGYWISLFVFVPHSVIYFVMYEKCKQVAGMWWADKAKEERKDRVRKVRKEGIGTNDSNDKNNTAGKTAGKSVDWLQKTAISGPSLDAKVSSPPSSATTDTVSLSLSSHTSTLPFQAYIISSAISTSTAACLTNILDLIKTRYQTAHQLQCSPHNASPSTLHLNSTVNITSFSPYRLFLYMYRHEGGPKVFVRGMGVRIMWMVPAAAVSMTMYEILKQRREGKEMR</sequence>
<reference evidence="12" key="1">
    <citation type="submission" date="2021-06" db="EMBL/GenBank/DDBJ databases">
        <authorList>
            <person name="Kallberg Y."/>
            <person name="Tangrot J."/>
            <person name="Rosling A."/>
        </authorList>
    </citation>
    <scope>NUCLEOTIDE SEQUENCE</scope>
    <source>
        <strain evidence="12">BR232B</strain>
    </source>
</reference>
<dbReference type="Pfam" id="PF00153">
    <property type="entry name" value="Mito_carr"/>
    <property type="match status" value="3"/>
</dbReference>
<evidence type="ECO:0000256" key="7">
    <source>
        <dbReference type="ARBA" id="ARBA00023136"/>
    </source>
</evidence>
<evidence type="ECO:0000313" key="13">
    <source>
        <dbReference type="Proteomes" id="UP000789739"/>
    </source>
</evidence>
<name>A0A9N9C836_9GLOM</name>
<feature type="transmembrane region" description="Helical" evidence="11">
    <location>
        <begin position="383"/>
        <end position="400"/>
    </location>
</feature>
<dbReference type="PANTHER" id="PTHR45758">
    <property type="entry name" value="MITOFERRIN-1-RELATED"/>
    <property type="match status" value="1"/>
</dbReference>
<dbReference type="OrthoDB" id="250329at2759"/>
<gene>
    <name evidence="12" type="ORF">PBRASI_LOCUS7203</name>
</gene>
<evidence type="ECO:0000256" key="2">
    <source>
        <dbReference type="ARBA" id="ARBA00006375"/>
    </source>
</evidence>
<comment type="subcellular location">
    <subcellularLocation>
        <location evidence="1">Mitochondrion membrane</location>
        <topology evidence="1">Multi-pass membrane protein</topology>
    </subcellularLocation>
</comment>
<feature type="transmembrane region" description="Helical" evidence="11">
    <location>
        <begin position="116"/>
        <end position="135"/>
    </location>
</feature>